<evidence type="ECO:0000256" key="1">
    <source>
        <dbReference type="ARBA" id="ARBA00022694"/>
    </source>
</evidence>
<dbReference type="RefSeq" id="XP_031082947.1">
    <property type="nucleotide sequence ID" value="XM_031233074.1"/>
</dbReference>
<comment type="similarity">
    <text evidence="4">Belongs to the eukaryotic/archaeal RNase P protein component 4 family.</text>
</comment>
<dbReference type="GO" id="GO:0008033">
    <property type="term" value="P:tRNA processing"/>
    <property type="evidence" value="ECO:0007669"/>
    <property type="project" value="UniProtKB-KW"/>
</dbReference>
<feature type="region of interest" description="Disordered" evidence="5">
    <location>
        <begin position="144"/>
        <end position="192"/>
    </location>
</feature>
<dbReference type="PANTHER" id="PTHR14742">
    <property type="entry name" value="RIBONUCLEASE P SUBUNIT P21"/>
    <property type="match status" value="1"/>
</dbReference>
<dbReference type="PANTHER" id="PTHR14742:SF0">
    <property type="entry name" value="RIBONUCLEASE P PROTEIN SUBUNIT P21"/>
    <property type="match status" value="1"/>
</dbReference>
<feature type="compositionally biased region" description="Basic residues" evidence="5">
    <location>
        <begin position="145"/>
        <end position="156"/>
    </location>
</feature>
<dbReference type="GO" id="GO:0046872">
    <property type="term" value="F:metal ion binding"/>
    <property type="evidence" value="ECO:0007669"/>
    <property type="project" value="UniProtKB-KW"/>
</dbReference>
<comment type="caution">
    <text evidence="6">The sequence shown here is derived from an EMBL/GenBank/DDBJ whole genome shotgun (WGS) entry which is preliminary data.</text>
</comment>
<evidence type="ECO:0000256" key="5">
    <source>
        <dbReference type="SAM" id="MobiDB-lite"/>
    </source>
</evidence>
<dbReference type="GeneID" id="42054531"/>
<accession>A0A1L7VQN3</accession>
<name>A0A1L7VQN3_FUSPR</name>
<evidence type="ECO:0000313" key="6">
    <source>
        <dbReference type="EMBL" id="CZR42356.1"/>
    </source>
</evidence>
<gene>
    <name evidence="6" type="ORF">FPRO_09658</name>
</gene>
<keyword evidence="3" id="KW-0862">Zinc</keyword>
<dbReference type="VEuPathDB" id="FungiDB:FPRO_09658"/>
<keyword evidence="7" id="KW-1185">Reference proteome</keyword>
<evidence type="ECO:0000256" key="3">
    <source>
        <dbReference type="ARBA" id="ARBA00022833"/>
    </source>
</evidence>
<keyword evidence="2" id="KW-0479">Metal-binding</keyword>
<organism evidence="6 7">
    <name type="scientific">Fusarium proliferatum (strain ET1)</name>
    <name type="common">Orchid endophyte fungus</name>
    <dbReference type="NCBI Taxonomy" id="1227346"/>
    <lineage>
        <taxon>Eukaryota</taxon>
        <taxon>Fungi</taxon>
        <taxon>Dikarya</taxon>
        <taxon>Ascomycota</taxon>
        <taxon>Pezizomycotina</taxon>
        <taxon>Sordariomycetes</taxon>
        <taxon>Hypocreomycetidae</taxon>
        <taxon>Hypocreales</taxon>
        <taxon>Nectriaceae</taxon>
        <taxon>Fusarium</taxon>
        <taxon>Fusarium fujikuroi species complex</taxon>
    </lineage>
</organism>
<evidence type="ECO:0000256" key="4">
    <source>
        <dbReference type="ARBA" id="ARBA00038402"/>
    </source>
</evidence>
<feature type="compositionally biased region" description="Polar residues" evidence="5">
    <location>
        <begin position="166"/>
        <end position="192"/>
    </location>
</feature>
<proteinExistence type="inferred from homology"/>
<evidence type="ECO:0000313" key="7">
    <source>
        <dbReference type="Proteomes" id="UP000183971"/>
    </source>
</evidence>
<dbReference type="Gene3D" id="6.20.50.20">
    <property type="match status" value="1"/>
</dbReference>
<reference evidence="7" key="1">
    <citation type="journal article" date="2016" name="Genome Biol. Evol.">
        <title>Comparative 'omics' of the Fusarium fujikuroi species complex highlights differences in genetic potential and metabolite synthesis.</title>
        <authorList>
            <person name="Niehaus E.-M."/>
            <person name="Muensterkoetter M."/>
            <person name="Proctor R.H."/>
            <person name="Brown D.W."/>
            <person name="Sharon A."/>
            <person name="Idan Y."/>
            <person name="Oren-Young L."/>
            <person name="Sieber C.M."/>
            <person name="Novak O."/>
            <person name="Pencik A."/>
            <person name="Tarkowska D."/>
            <person name="Hromadova K."/>
            <person name="Freeman S."/>
            <person name="Maymon M."/>
            <person name="Elazar M."/>
            <person name="Youssef S.A."/>
            <person name="El-Shabrawy E.S.M."/>
            <person name="Shalaby A.B.A."/>
            <person name="Houterman P."/>
            <person name="Brock N.L."/>
            <person name="Burkhardt I."/>
            <person name="Tsavkelova E.A."/>
            <person name="Dickschat J.S."/>
            <person name="Galuszka P."/>
            <person name="Gueldener U."/>
            <person name="Tudzynski B."/>
        </authorList>
    </citation>
    <scope>NUCLEOTIDE SEQUENCE [LARGE SCALE GENOMIC DNA]</scope>
    <source>
        <strain evidence="7">ET1</strain>
    </source>
</reference>
<dbReference type="InterPro" id="IPR007175">
    <property type="entry name" value="Rpr2/Snm1/Rpp21"/>
</dbReference>
<protein>
    <recommendedName>
        <fullName evidence="8">RNAse P Rpr2/Rpp21 subunit domain protein</fullName>
    </recommendedName>
</protein>
<dbReference type="GO" id="GO:0005655">
    <property type="term" value="C:nucleolar ribonuclease P complex"/>
    <property type="evidence" value="ECO:0007669"/>
    <property type="project" value="TreeGrafter"/>
</dbReference>
<dbReference type="Proteomes" id="UP000183971">
    <property type="component" value="Unassembled WGS sequence"/>
</dbReference>
<dbReference type="EMBL" id="FJOF01000006">
    <property type="protein sequence ID" value="CZR42356.1"/>
    <property type="molecule type" value="Genomic_DNA"/>
</dbReference>
<keyword evidence="1" id="KW-0819">tRNA processing</keyword>
<sequence>MAKSKEPKGVQNRIIYSRASYLYQAASYLTKQSSTVQNAAAKSSTLSHGHSVSLQTRNEERALKNMSRQAISDLRSVTLKAQIRRSPAMKQTICKFCDTLLVEGDTCTSTVENASKGGRKPWADILNINCKTCGNVKRYPVCAPRQKRKHMRKLEHKKGTEHSSNESKVQGPTAPTTPHETPISTPGQTPGP</sequence>
<dbReference type="AlphaFoldDB" id="A0A1L7VQN3"/>
<evidence type="ECO:0000256" key="2">
    <source>
        <dbReference type="ARBA" id="ARBA00022723"/>
    </source>
</evidence>
<dbReference type="Pfam" id="PF04032">
    <property type="entry name" value="Rpr2"/>
    <property type="match status" value="1"/>
</dbReference>
<evidence type="ECO:0008006" key="8">
    <source>
        <dbReference type="Google" id="ProtNLM"/>
    </source>
</evidence>